<evidence type="ECO:0000313" key="2">
    <source>
        <dbReference type="Proteomes" id="UP000298313"/>
    </source>
</evidence>
<comment type="caution">
    <text evidence="1">The sequence shown here is derived from an EMBL/GenBank/DDBJ whole genome shotgun (WGS) entry which is preliminary data.</text>
</comment>
<evidence type="ECO:0000313" key="1">
    <source>
        <dbReference type="EMBL" id="TFD74710.1"/>
    </source>
</evidence>
<dbReference type="Proteomes" id="UP000298313">
    <property type="component" value="Unassembled WGS sequence"/>
</dbReference>
<name>A0A4R9B3H3_9MICO</name>
<dbReference type="EMBL" id="SOHH01000087">
    <property type="protein sequence ID" value="TFD74710.1"/>
    <property type="molecule type" value="Genomic_DNA"/>
</dbReference>
<proteinExistence type="predicted"/>
<dbReference type="AlphaFoldDB" id="A0A4R9B3H3"/>
<organism evidence="1 2">
    <name type="scientific">Cryobacterium fucosi</name>
    <dbReference type="NCBI Taxonomy" id="1259157"/>
    <lineage>
        <taxon>Bacteria</taxon>
        <taxon>Bacillati</taxon>
        <taxon>Actinomycetota</taxon>
        <taxon>Actinomycetes</taxon>
        <taxon>Micrococcales</taxon>
        <taxon>Microbacteriaceae</taxon>
        <taxon>Cryobacterium</taxon>
    </lineage>
</organism>
<protein>
    <submittedName>
        <fullName evidence="1">Uncharacterized protein</fullName>
    </submittedName>
</protein>
<gene>
    <name evidence="1" type="ORF">E3T48_12350</name>
</gene>
<sequence length="111" mass="12252">MTTVEYALCRNGCGRLLRPIGTKAADHPGTHLRASKGMCARCYVATSKKDRSCVVAKILERERELTSDEVKVLARVKFRFTGDEFDRVVSMLGIGVAGPVSDSQWTSRAFN</sequence>
<reference evidence="1 2" key="1">
    <citation type="submission" date="2019-03" db="EMBL/GenBank/DDBJ databases">
        <title>Genomics of glacier-inhabiting Cryobacterium strains.</title>
        <authorList>
            <person name="Liu Q."/>
            <person name="Xin Y.-H."/>
        </authorList>
    </citation>
    <scope>NUCLEOTIDE SEQUENCE [LARGE SCALE GENOMIC DNA]</scope>
    <source>
        <strain evidence="1 2">Hh4</strain>
    </source>
</reference>
<keyword evidence="2" id="KW-1185">Reference proteome</keyword>
<accession>A0A4R9B3H3</accession>
<dbReference type="RefSeq" id="WP_134524353.1">
    <property type="nucleotide sequence ID" value="NZ_SOHH01000087.1"/>
</dbReference>